<organism evidence="3 4">
    <name type="scientific">Ridgeia piscesae</name>
    <name type="common">Tubeworm</name>
    <dbReference type="NCBI Taxonomy" id="27915"/>
    <lineage>
        <taxon>Eukaryota</taxon>
        <taxon>Metazoa</taxon>
        <taxon>Spiralia</taxon>
        <taxon>Lophotrochozoa</taxon>
        <taxon>Annelida</taxon>
        <taxon>Polychaeta</taxon>
        <taxon>Sedentaria</taxon>
        <taxon>Canalipalpata</taxon>
        <taxon>Sabellida</taxon>
        <taxon>Siboglinidae</taxon>
        <taxon>Ridgeia</taxon>
    </lineage>
</organism>
<dbReference type="AlphaFoldDB" id="A0AAD9KVM3"/>
<evidence type="ECO:0000256" key="1">
    <source>
        <dbReference type="SAM" id="Phobius"/>
    </source>
</evidence>
<sequence>MLRLFWFSSTRFMKIQDRVEKSVSSLGFFTLHQWTFANDNVLALQDRLSPEDHEDFNFDATQIDWPSYLENYCLGTKLFALKEDLSDMPKAKRALQRIKTFHRVVSGVAILLTCQFLVSGFLPVAMSILGDDNEKLENP</sequence>
<comment type="caution">
    <text evidence="3">The sequence shown here is derived from an EMBL/GenBank/DDBJ whole genome shotgun (WGS) entry which is preliminary data.</text>
</comment>
<dbReference type="InterPro" id="IPR033640">
    <property type="entry name" value="FAR_C"/>
</dbReference>
<evidence type="ECO:0000313" key="4">
    <source>
        <dbReference type="Proteomes" id="UP001209878"/>
    </source>
</evidence>
<keyword evidence="1" id="KW-0472">Membrane</keyword>
<dbReference type="Pfam" id="PF03015">
    <property type="entry name" value="Sterile"/>
    <property type="match status" value="1"/>
</dbReference>
<dbReference type="GO" id="GO:0005777">
    <property type="term" value="C:peroxisome"/>
    <property type="evidence" value="ECO:0007669"/>
    <property type="project" value="TreeGrafter"/>
</dbReference>
<reference evidence="3" key="1">
    <citation type="journal article" date="2023" name="Mol. Biol. Evol.">
        <title>Third-Generation Sequencing Reveals the Adaptive Role of the Epigenome in Three Deep-Sea Polychaetes.</title>
        <authorList>
            <person name="Perez M."/>
            <person name="Aroh O."/>
            <person name="Sun Y."/>
            <person name="Lan Y."/>
            <person name="Juniper S.K."/>
            <person name="Young C.R."/>
            <person name="Angers B."/>
            <person name="Qian P.Y."/>
        </authorList>
    </citation>
    <scope>NUCLEOTIDE SEQUENCE</scope>
    <source>
        <strain evidence="3">R07B-5</strain>
    </source>
</reference>
<dbReference type="InterPro" id="IPR026055">
    <property type="entry name" value="FAR"/>
</dbReference>
<evidence type="ECO:0000259" key="2">
    <source>
        <dbReference type="Pfam" id="PF03015"/>
    </source>
</evidence>
<keyword evidence="1" id="KW-0812">Transmembrane</keyword>
<name>A0AAD9KVM3_RIDPI</name>
<protein>
    <recommendedName>
        <fullName evidence="2">Fatty acyl-CoA reductase C-terminal domain-containing protein</fullName>
    </recommendedName>
</protein>
<evidence type="ECO:0000313" key="3">
    <source>
        <dbReference type="EMBL" id="KAK2178518.1"/>
    </source>
</evidence>
<feature type="transmembrane region" description="Helical" evidence="1">
    <location>
        <begin position="104"/>
        <end position="129"/>
    </location>
</feature>
<dbReference type="CDD" id="cd09071">
    <property type="entry name" value="FAR_C"/>
    <property type="match status" value="1"/>
</dbReference>
<dbReference type="PANTHER" id="PTHR11011:SF116">
    <property type="entry name" value="FATTY ACYL-COA REDUCTASE CG5065-RELATED"/>
    <property type="match status" value="1"/>
</dbReference>
<feature type="domain" description="Fatty acyl-CoA reductase C-terminal" evidence="2">
    <location>
        <begin position="7"/>
        <end position="83"/>
    </location>
</feature>
<accession>A0AAD9KVM3</accession>
<keyword evidence="4" id="KW-1185">Reference proteome</keyword>
<dbReference type="EMBL" id="JAODUO010000540">
    <property type="protein sequence ID" value="KAK2178518.1"/>
    <property type="molecule type" value="Genomic_DNA"/>
</dbReference>
<dbReference type="GO" id="GO:0080019">
    <property type="term" value="F:alcohol-forming very long-chain fatty acyl-CoA reductase activity"/>
    <property type="evidence" value="ECO:0007669"/>
    <property type="project" value="InterPro"/>
</dbReference>
<dbReference type="GO" id="GO:0035336">
    <property type="term" value="P:long-chain fatty-acyl-CoA metabolic process"/>
    <property type="evidence" value="ECO:0007669"/>
    <property type="project" value="TreeGrafter"/>
</dbReference>
<dbReference type="PANTHER" id="PTHR11011">
    <property type="entry name" value="MALE STERILITY PROTEIN 2-RELATED"/>
    <property type="match status" value="1"/>
</dbReference>
<gene>
    <name evidence="3" type="ORF">NP493_540g00021</name>
</gene>
<keyword evidence="1" id="KW-1133">Transmembrane helix</keyword>
<proteinExistence type="predicted"/>
<dbReference type="Proteomes" id="UP001209878">
    <property type="component" value="Unassembled WGS sequence"/>
</dbReference>